<dbReference type="EMBL" id="JBBPBK010000001">
    <property type="protein sequence ID" value="KAK9292835.1"/>
    <property type="molecule type" value="Genomic_DNA"/>
</dbReference>
<reference evidence="2 3" key="1">
    <citation type="journal article" date="2024" name="Plant J.">
        <title>Genome sequences and population genomics reveal climatic adaptation and genomic divergence between two closely related sweetgum species.</title>
        <authorList>
            <person name="Xu W.Q."/>
            <person name="Ren C.Q."/>
            <person name="Zhang X.Y."/>
            <person name="Comes H.P."/>
            <person name="Liu X.H."/>
            <person name="Li Y.G."/>
            <person name="Kettle C.J."/>
            <person name="Jalonen R."/>
            <person name="Gaisberger H."/>
            <person name="Ma Y.Z."/>
            <person name="Qiu Y.X."/>
        </authorList>
    </citation>
    <scope>NUCLEOTIDE SEQUENCE [LARGE SCALE GENOMIC DNA]</scope>
    <source>
        <strain evidence="2">Hangzhou</strain>
    </source>
</reference>
<feature type="compositionally biased region" description="Polar residues" evidence="1">
    <location>
        <begin position="41"/>
        <end position="52"/>
    </location>
</feature>
<keyword evidence="3" id="KW-1185">Reference proteome</keyword>
<evidence type="ECO:0000256" key="1">
    <source>
        <dbReference type="SAM" id="MobiDB-lite"/>
    </source>
</evidence>
<gene>
    <name evidence="2" type="ORF">L1049_020815</name>
</gene>
<protein>
    <submittedName>
        <fullName evidence="2">Uncharacterized protein</fullName>
    </submittedName>
</protein>
<dbReference type="AlphaFoldDB" id="A0AAP0SDL9"/>
<organism evidence="2 3">
    <name type="scientific">Liquidambar formosana</name>
    <name type="common">Formosan gum</name>
    <dbReference type="NCBI Taxonomy" id="63359"/>
    <lineage>
        <taxon>Eukaryota</taxon>
        <taxon>Viridiplantae</taxon>
        <taxon>Streptophyta</taxon>
        <taxon>Embryophyta</taxon>
        <taxon>Tracheophyta</taxon>
        <taxon>Spermatophyta</taxon>
        <taxon>Magnoliopsida</taxon>
        <taxon>eudicotyledons</taxon>
        <taxon>Gunneridae</taxon>
        <taxon>Pentapetalae</taxon>
        <taxon>Saxifragales</taxon>
        <taxon>Altingiaceae</taxon>
        <taxon>Liquidambar</taxon>
    </lineage>
</organism>
<comment type="caution">
    <text evidence="2">The sequence shown here is derived from an EMBL/GenBank/DDBJ whole genome shotgun (WGS) entry which is preliminary data.</text>
</comment>
<dbReference type="Proteomes" id="UP001415857">
    <property type="component" value="Unassembled WGS sequence"/>
</dbReference>
<evidence type="ECO:0000313" key="2">
    <source>
        <dbReference type="EMBL" id="KAK9292835.1"/>
    </source>
</evidence>
<accession>A0AAP0SDL9</accession>
<evidence type="ECO:0000313" key="3">
    <source>
        <dbReference type="Proteomes" id="UP001415857"/>
    </source>
</evidence>
<name>A0AAP0SDL9_LIQFO</name>
<proteinExistence type="predicted"/>
<feature type="region of interest" description="Disordered" evidence="1">
    <location>
        <begin position="37"/>
        <end position="98"/>
    </location>
</feature>
<sequence>MFGQSPVLPEGSYGFKGHLDVFQKENGVKENANQGYEGYEATSNNSSVTLCPQSELGGRHASQVQPRGEQRKHNSRLQHLLESIPTRPALGCRAPRSY</sequence>